<dbReference type="PROSITE" id="PS51354">
    <property type="entry name" value="GLUTAREDOXIN_2"/>
    <property type="match status" value="1"/>
</dbReference>
<evidence type="ECO:0000313" key="2">
    <source>
        <dbReference type="EMBL" id="MBS7824434.1"/>
    </source>
</evidence>
<dbReference type="Pfam" id="PF00462">
    <property type="entry name" value="Glutaredoxin"/>
    <property type="match status" value="1"/>
</dbReference>
<gene>
    <name evidence="2" type="ORF">J7561_04360</name>
</gene>
<dbReference type="EMBL" id="JAGIBU010000002">
    <property type="protein sequence ID" value="MBS7824434.1"/>
    <property type="molecule type" value="Genomic_DNA"/>
</dbReference>
<organism evidence="2 3">
    <name type="scientific">Wohlfahrtiimonas chitiniclastica</name>
    <dbReference type="NCBI Taxonomy" id="400946"/>
    <lineage>
        <taxon>Bacteria</taxon>
        <taxon>Pseudomonadati</taxon>
        <taxon>Pseudomonadota</taxon>
        <taxon>Gammaproteobacteria</taxon>
        <taxon>Cardiobacteriales</taxon>
        <taxon>Ignatzschineriaceae</taxon>
        <taxon>Wohlfahrtiimonas</taxon>
    </lineage>
</organism>
<dbReference type="InterPro" id="IPR036249">
    <property type="entry name" value="Thioredoxin-like_sf"/>
</dbReference>
<dbReference type="Gene3D" id="3.40.30.10">
    <property type="entry name" value="Glutaredoxin"/>
    <property type="match status" value="1"/>
</dbReference>
<dbReference type="SUPFAM" id="SSF52833">
    <property type="entry name" value="Thioredoxin-like"/>
    <property type="match status" value="1"/>
</dbReference>
<dbReference type="AlphaFoldDB" id="A0AB35BXM0"/>
<evidence type="ECO:0000259" key="1">
    <source>
        <dbReference type="Pfam" id="PF00462"/>
    </source>
</evidence>
<accession>A0AB35BXM0</accession>
<name>A0AB35BXM0_9GAMM</name>
<feature type="domain" description="Glutaredoxin" evidence="1">
    <location>
        <begin position="43"/>
        <end position="95"/>
    </location>
</feature>
<dbReference type="InterPro" id="IPR002109">
    <property type="entry name" value="Glutaredoxin"/>
</dbReference>
<dbReference type="Proteomes" id="UP000680020">
    <property type="component" value="Unassembled WGS sequence"/>
</dbReference>
<comment type="caution">
    <text evidence="2">The sequence shown here is derived from an EMBL/GenBank/DDBJ whole genome shotgun (WGS) entry which is preliminary data.</text>
</comment>
<dbReference type="PROSITE" id="PS00195">
    <property type="entry name" value="GLUTAREDOXIN_1"/>
    <property type="match status" value="1"/>
</dbReference>
<evidence type="ECO:0000313" key="3">
    <source>
        <dbReference type="Proteomes" id="UP000680020"/>
    </source>
</evidence>
<protein>
    <submittedName>
        <fullName evidence="2">Glutathione S-transferase N-terminal domain-containing protein</fullName>
    </submittedName>
</protein>
<dbReference type="InterPro" id="IPR011767">
    <property type="entry name" value="GLR_AS"/>
</dbReference>
<dbReference type="RefSeq" id="WP_008315318.1">
    <property type="nucleotide sequence ID" value="NZ_CP115969.1"/>
</dbReference>
<sequence length="123" mass="14030">MMKAIRWILGKIILAVDAITAPTPMARSVEAQQKLDEATAKLKLYQYHACPFCVKVRREIRRLNLNIELIDAKEPAAEKRLMENGGKRQVPCLYIINPDNSTTWLYESDAIIIFLQTLAKESV</sequence>
<reference evidence="2" key="1">
    <citation type="submission" date="2021-03" db="EMBL/GenBank/DDBJ databases">
        <title>Identification and antibiotic profiling of Wohlfahrtiimonas chitiniclastica, an underestimated human pathogen.</title>
        <authorList>
            <person name="Kopf A."/>
            <person name="Bunk B."/>
            <person name="Coldewey S."/>
            <person name="Gunzer F."/>
            <person name="Riedel T."/>
            <person name="Schroettner P."/>
        </authorList>
    </citation>
    <scope>NUCLEOTIDE SEQUENCE</scope>
    <source>
        <strain evidence="2">DSM 100917</strain>
    </source>
</reference>
<proteinExistence type="predicted"/>